<evidence type="ECO:0000313" key="2">
    <source>
        <dbReference type="EMBL" id="MPC90866.1"/>
    </source>
</evidence>
<evidence type="ECO:0000313" key="3">
    <source>
        <dbReference type="Proteomes" id="UP000324222"/>
    </source>
</evidence>
<name>A0A5B7JA15_PORTR</name>
<reference evidence="2 3" key="1">
    <citation type="submission" date="2019-05" db="EMBL/GenBank/DDBJ databases">
        <title>Another draft genome of Portunus trituberculatus and its Hox gene families provides insights of decapod evolution.</title>
        <authorList>
            <person name="Jeong J.-H."/>
            <person name="Song I."/>
            <person name="Kim S."/>
            <person name="Choi T."/>
            <person name="Kim D."/>
            <person name="Ryu S."/>
            <person name="Kim W."/>
        </authorList>
    </citation>
    <scope>NUCLEOTIDE SEQUENCE [LARGE SCALE GENOMIC DNA]</scope>
    <source>
        <tissue evidence="2">Muscle</tissue>
    </source>
</reference>
<organism evidence="2 3">
    <name type="scientific">Portunus trituberculatus</name>
    <name type="common">Swimming crab</name>
    <name type="synonym">Neptunus trituberculatus</name>
    <dbReference type="NCBI Taxonomy" id="210409"/>
    <lineage>
        <taxon>Eukaryota</taxon>
        <taxon>Metazoa</taxon>
        <taxon>Ecdysozoa</taxon>
        <taxon>Arthropoda</taxon>
        <taxon>Crustacea</taxon>
        <taxon>Multicrustacea</taxon>
        <taxon>Malacostraca</taxon>
        <taxon>Eumalacostraca</taxon>
        <taxon>Eucarida</taxon>
        <taxon>Decapoda</taxon>
        <taxon>Pleocyemata</taxon>
        <taxon>Brachyura</taxon>
        <taxon>Eubrachyura</taxon>
        <taxon>Portunoidea</taxon>
        <taxon>Portunidae</taxon>
        <taxon>Portuninae</taxon>
        <taxon>Portunus</taxon>
    </lineage>
</organism>
<proteinExistence type="predicted"/>
<keyword evidence="3" id="KW-1185">Reference proteome</keyword>
<gene>
    <name evidence="2" type="ORF">E2C01_085870</name>
</gene>
<dbReference type="Proteomes" id="UP000324222">
    <property type="component" value="Unassembled WGS sequence"/>
</dbReference>
<dbReference type="EMBL" id="VSRR010085851">
    <property type="protein sequence ID" value="MPC90866.1"/>
    <property type="molecule type" value="Genomic_DNA"/>
</dbReference>
<protein>
    <submittedName>
        <fullName evidence="2">Uncharacterized protein</fullName>
    </submittedName>
</protein>
<accession>A0A5B7JA15</accession>
<comment type="caution">
    <text evidence="2">The sequence shown here is derived from an EMBL/GenBank/DDBJ whole genome shotgun (WGS) entry which is preliminary data.</text>
</comment>
<sequence>MLQGGGEGRSGRIVIESCSYKSSRFILTFPRWSKRLHEEEEISATPATRRPRGLGTSARPAPSRRWEEPAERIVPDWWAKLHPEGTSEGSRWQYLGGEGDVLRDVDCMGVWASGCGWQHNRINNERVMSRTRHHDDQEGK</sequence>
<feature type="region of interest" description="Disordered" evidence="1">
    <location>
        <begin position="38"/>
        <end position="68"/>
    </location>
</feature>
<dbReference type="AlphaFoldDB" id="A0A5B7JA15"/>
<evidence type="ECO:0000256" key="1">
    <source>
        <dbReference type="SAM" id="MobiDB-lite"/>
    </source>
</evidence>